<proteinExistence type="inferred from homology"/>
<keyword evidence="1" id="KW-0547">Nucleotide-binding</keyword>
<protein>
    <submittedName>
        <fullName evidence="3">Arginine--tRNA ligase cytoplasmic-like isoform X2</fullName>
    </submittedName>
</protein>
<dbReference type="InterPro" id="IPR014729">
    <property type="entry name" value="Rossmann-like_a/b/a_fold"/>
</dbReference>
<comment type="similarity">
    <text evidence="1">Belongs to the class-I aminoacyl-tRNA synthetase family.</text>
</comment>
<dbReference type="GO" id="GO:0005524">
    <property type="term" value="F:ATP binding"/>
    <property type="evidence" value="ECO:0007669"/>
    <property type="project" value="UniProtKB-KW"/>
</dbReference>
<dbReference type="EMBL" id="JAAARO010000009">
    <property type="protein sequence ID" value="KAF5743010.1"/>
    <property type="molecule type" value="Genomic_DNA"/>
</dbReference>
<organism evidence="3 4">
    <name type="scientific">Tripterygium wilfordii</name>
    <name type="common">Thunder God vine</name>
    <dbReference type="NCBI Taxonomy" id="458696"/>
    <lineage>
        <taxon>Eukaryota</taxon>
        <taxon>Viridiplantae</taxon>
        <taxon>Streptophyta</taxon>
        <taxon>Embryophyta</taxon>
        <taxon>Tracheophyta</taxon>
        <taxon>Spermatophyta</taxon>
        <taxon>Magnoliopsida</taxon>
        <taxon>eudicotyledons</taxon>
        <taxon>Gunneridae</taxon>
        <taxon>Pentapetalae</taxon>
        <taxon>rosids</taxon>
        <taxon>fabids</taxon>
        <taxon>Celastrales</taxon>
        <taxon>Celastraceae</taxon>
        <taxon>Tripterygium</taxon>
    </lineage>
</organism>
<keyword evidence="1" id="KW-0030">Aminoacyl-tRNA synthetase</keyword>
<evidence type="ECO:0000313" key="3">
    <source>
        <dbReference type="EMBL" id="KAF5743010.1"/>
    </source>
</evidence>
<keyword evidence="1" id="KW-0648">Protein biosynthesis</keyword>
<dbReference type="GO" id="GO:0006420">
    <property type="term" value="P:arginyl-tRNA aminoacylation"/>
    <property type="evidence" value="ECO:0007669"/>
    <property type="project" value="InterPro"/>
</dbReference>
<dbReference type="InterPro" id="IPR035684">
    <property type="entry name" value="ArgRS_core"/>
</dbReference>
<comment type="caution">
    <text evidence="3">The sequence shown here is derived from an EMBL/GenBank/DDBJ whole genome shotgun (WGS) entry which is preliminary data.</text>
</comment>
<evidence type="ECO:0000313" key="4">
    <source>
        <dbReference type="Proteomes" id="UP000593562"/>
    </source>
</evidence>
<dbReference type="Proteomes" id="UP000593562">
    <property type="component" value="Unassembled WGS sequence"/>
</dbReference>
<name>A0A7J7D9G8_TRIWF</name>
<accession>A0A7J7D9G8</accession>
<keyword evidence="1 3" id="KW-0436">Ligase</keyword>
<evidence type="ECO:0000259" key="2">
    <source>
        <dbReference type="Pfam" id="PF00750"/>
    </source>
</evidence>
<dbReference type="PANTHER" id="PTHR11956">
    <property type="entry name" value="ARGINYL-TRNA SYNTHETASE"/>
    <property type="match status" value="1"/>
</dbReference>
<sequence length="132" mass="14921">MKQLLAQLFEQVLRTTVSDEPDVEPLAAAYTAKFGDHQWYRLNEEKAEWIATERAGWLPDDDSTYQKTSHVGFGLVLVEDSKMLLEVVRLVDLLVAAMSRIKDALIEQGIDKEWTEEVLEHTAEAVGYGAVK</sequence>
<dbReference type="InterPro" id="IPR001278">
    <property type="entry name" value="Arg-tRNA-ligase"/>
</dbReference>
<dbReference type="Gene3D" id="3.40.50.620">
    <property type="entry name" value="HUPs"/>
    <property type="match status" value="1"/>
</dbReference>
<feature type="domain" description="Arginyl-tRNA synthetase catalytic core" evidence="2">
    <location>
        <begin position="48"/>
        <end position="132"/>
    </location>
</feature>
<keyword evidence="1" id="KW-0067">ATP-binding</keyword>
<dbReference type="Pfam" id="PF00750">
    <property type="entry name" value="tRNA-synt_1d"/>
    <property type="match status" value="1"/>
</dbReference>
<dbReference type="PANTHER" id="PTHR11956:SF5">
    <property type="entry name" value="ARGININE--TRNA LIGASE, CYTOPLASMIC"/>
    <property type="match status" value="1"/>
</dbReference>
<dbReference type="GO" id="GO:0004814">
    <property type="term" value="F:arginine-tRNA ligase activity"/>
    <property type="evidence" value="ECO:0007669"/>
    <property type="project" value="InterPro"/>
</dbReference>
<gene>
    <name evidence="3" type="ORF">HS088_TW09G01072</name>
</gene>
<dbReference type="AlphaFoldDB" id="A0A7J7D9G8"/>
<reference evidence="3 4" key="1">
    <citation type="journal article" date="2020" name="Nat. Commun.">
        <title>Genome of Tripterygium wilfordii and identification of cytochrome P450 involved in triptolide biosynthesis.</title>
        <authorList>
            <person name="Tu L."/>
            <person name="Su P."/>
            <person name="Zhang Z."/>
            <person name="Gao L."/>
            <person name="Wang J."/>
            <person name="Hu T."/>
            <person name="Zhou J."/>
            <person name="Zhang Y."/>
            <person name="Zhao Y."/>
            <person name="Liu Y."/>
            <person name="Song Y."/>
            <person name="Tong Y."/>
            <person name="Lu Y."/>
            <person name="Yang J."/>
            <person name="Xu C."/>
            <person name="Jia M."/>
            <person name="Peters R.J."/>
            <person name="Huang L."/>
            <person name="Gao W."/>
        </authorList>
    </citation>
    <scope>NUCLEOTIDE SEQUENCE [LARGE SCALE GENOMIC DNA]</scope>
    <source>
        <strain evidence="4">cv. XIE 37</strain>
        <tissue evidence="3">Leaf</tissue>
    </source>
</reference>
<dbReference type="InParanoid" id="A0A7J7D9G8"/>
<keyword evidence="4" id="KW-1185">Reference proteome</keyword>
<evidence type="ECO:0000256" key="1">
    <source>
        <dbReference type="RuleBase" id="RU363038"/>
    </source>
</evidence>